<dbReference type="InterPro" id="IPR023393">
    <property type="entry name" value="START-like_dom_sf"/>
</dbReference>
<comment type="similarity">
    <text evidence="1">Belongs to the AHA1 family.</text>
</comment>
<dbReference type="Pfam" id="PF08327">
    <property type="entry name" value="AHSA1"/>
    <property type="match status" value="1"/>
</dbReference>
<dbReference type="Proteomes" id="UP001247620">
    <property type="component" value="Unassembled WGS sequence"/>
</dbReference>
<proteinExistence type="inferred from homology"/>
<sequence length="148" mass="17147">METINFTTAILVDQTPKEVFDAINKPQYWWSGAFEGNTTNLNDEFTYCYEDMHYSKQRISEIIPDQKVVWLVTESDISFVEDKEEWTGTKIIFEISQQEHQTKLQFTHIGLQPHVACYDACTTAWGQLIEQSLYDLITTGKTKKPVLA</sequence>
<evidence type="ECO:0000256" key="1">
    <source>
        <dbReference type="ARBA" id="ARBA00006817"/>
    </source>
</evidence>
<evidence type="ECO:0000259" key="2">
    <source>
        <dbReference type="Pfam" id="PF08327"/>
    </source>
</evidence>
<comment type="caution">
    <text evidence="3">The sequence shown here is derived from an EMBL/GenBank/DDBJ whole genome shotgun (WGS) entry which is preliminary data.</text>
</comment>
<reference evidence="3 4" key="1">
    <citation type="submission" date="2023-07" db="EMBL/GenBank/DDBJ databases">
        <title>Sorghum-associated microbial communities from plants grown in Nebraska, USA.</title>
        <authorList>
            <person name="Schachtman D."/>
        </authorList>
    </citation>
    <scope>NUCLEOTIDE SEQUENCE [LARGE SCALE GENOMIC DNA]</scope>
    <source>
        <strain evidence="3 4">3262</strain>
    </source>
</reference>
<keyword evidence="4" id="KW-1185">Reference proteome</keyword>
<feature type="domain" description="Activator of Hsp90 ATPase homologue 1/2-like C-terminal" evidence="2">
    <location>
        <begin position="15"/>
        <end position="133"/>
    </location>
</feature>
<dbReference type="Gene3D" id="3.30.530.20">
    <property type="match status" value="1"/>
</dbReference>
<gene>
    <name evidence="3" type="ORF">J2W55_004625</name>
</gene>
<protein>
    <recommendedName>
        <fullName evidence="2">Activator of Hsp90 ATPase homologue 1/2-like C-terminal domain-containing protein</fullName>
    </recommendedName>
</protein>
<dbReference type="InterPro" id="IPR013538">
    <property type="entry name" value="ASHA1/2-like_C"/>
</dbReference>
<dbReference type="CDD" id="cd07814">
    <property type="entry name" value="SRPBCC_CalC_Aha1-like"/>
    <property type="match status" value="1"/>
</dbReference>
<dbReference type="EMBL" id="JAVDUU010000004">
    <property type="protein sequence ID" value="MDR6944765.1"/>
    <property type="molecule type" value="Genomic_DNA"/>
</dbReference>
<name>A0ABU1THR7_9SPHI</name>
<accession>A0ABU1THR7</accession>
<evidence type="ECO:0000313" key="3">
    <source>
        <dbReference type="EMBL" id="MDR6944765.1"/>
    </source>
</evidence>
<dbReference type="SUPFAM" id="SSF55961">
    <property type="entry name" value="Bet v1-like"/>
    <property type="match status" value="1"/>
</dbReference>
<organism evidence="3 4">
    <name type="scientific">Mucilaginibacter pocheonensis</name>
    <dbReference type="NCBI Taxonomy" id="398050"/>
    <lineage>
        <taxon>Bacteria</taxon>
        <taxon>Pseudomonadati</taxon>
        <taxon>Bacteroidota</taxon>
        <taxon>Sphingobacteriia</taxon>
        <taxon>Sphingobacteriales</taxon>
        <taxon>Sphingobacteriaceae</taxon>
        <taxon>Mucilaginibacter</taxon>
    </lineage>
</organism>
<evidence type="ECO:0000313" key="4">
    <source>
        <dbReference type="Proteomes" id="UP001247620"/>
    </source>
</evidence>
<dbReference type="RefSeq" id="WP_310101537.1">
    <property type="nucleotide sequence ID" value="NZ_JAVDUU010000004.1"/>
</dbReference>